<dbReference type="KEGG" id="oxy:HCG48_03475"/>
<evidence type="ECO:0000256" key="9">
    <source>
        <dbReference type="ARBA" id="ARBA00022741"/>
    </source>
</evidence>
<dbReference type="CDD" id="cd00130">
    <property type="entry name" value="PAS"/>
    <property type="match status" value="4"/>
</dbReference>
<feature type="domain" description="PAS" evidence="25">
    <location>
        <begin position="839"/>
        <end position="909"/>
    </location>
</feature>
<keyword evidence="8" id="KW-0812">Transmembrane</keyword>
<feature type="domain" description="Response regulatory" evidence="24">
    <location>
        <begin position="12"/>
        <end position="128"/>
    </location>
</feature>
<evidence type="ECO:0000256" key="19">
    <source>
        <dbReference type="PROSITE-ProRule" id="PRU00169"/>
    </source>
</evidence>
<evidence type="ECO:0000256" key="1">
    <source>
        <dbReference type="ARBA" id="ARBA00000085"/>
    </source>
</evidence>
<evidence type="ECO:0000256" key="3">
    <source>
        <dbReference type="ARBA" id="ARBA00006402"/>
    </source>
</evidence>
<dbReference type="InterPro" id="IPR011006">
    <property type="entry name" value="CheY-like_superfamily"/>
</dbReference>
<dbReference type="Proteomes" id="UP000500857">
    <property type="component" value="Chromosome"/>
</dbReference>
<dbReference type="InterPro" id="IPR004358">
    <property type="entry name" value="Sig_transdc_His_kin-like_C"/>
</dbReference>
<evidence type="ECO:0000256" key="13">
    <source>
        <dbReference type="ARBA" id="ARBA00023012"/>
    </source>
</evidence>
<dbReference type="InterPro" id="IPR036097">
    <property type="entry name" value="HisK_dim/P_sf"/>
</dbReference>
<dbReference type="InterPro" id="IPR036890">
    <property type="entry name" value="HATPase_C_sf"/>
</dbReference>
<dbReference type="PANTHER" id="PTHR45339:SF1">
    <property type="entry name" value="HYBRID SIGNAL TRANSDUCTION HISTIDINE KINASE J"/>
    <property type="match status" value="1"/>
</dbReference>
<dbReference type="PROSITE" id="PS50046">
    <property type="entry name" value="PHYTOCHROME_2"/>
    <property type="match status" value="1"/>
</dbReference>
<dbReference type="NCBIfam" id="TIGR00229">
    <property type="entry name" value="sensory_box"/>
    <property type="match status" value="5"/>
</dbReference>
<dbReference type="PROSITE" id="PS50110">
    <property type="entry name" value="RESPONSE_REGULATORY"/>
    <property type="match status" value="3"/>
</dbReference>
<evidence type="ECO:0000256" key="2">
    <source>
        <dbReference type="ARBA" id="ARBA00004651"/>
    </source>
</evidence>
<dbReference type="Pfam" id="PF08447">
    <property type="entry name" value="PAS_3"/>
    <property type="match status" value="3"/>
</dbReference>
<proteinExistence type="inferred from homology"/>
<evidence type="ECO:0000259" key="23">
    <source>
        <dbReference type="PROSITE" id="PS50109"/>
    </source>
</evidence>
<dbReference type="SUPFAM" id="SSF47384">
    <property type="entry name" value="Homodimeric domain of signal transducing histidine kinase"/>
    <property type="match status" value="1"/>
</dbReference>
<dbReference type="PROSITE" id="PS50109">
    <property type="entry name" value="HIS_KIN"/>
    <property type="match status" value="1"/>
</dbReference>
<comment type="subcellular location">
    <subcellularLocation>
        <location evidence="2">Cell membrane</location>
        <topology evidence="2">Multi-pass membrane protein</topology>
    </subcellularLocation>
</comment>
<dbReference type="FunFam" id="1.10.287.130:FF:000002">
    <property type="entry name" value="Two-component osmosensing histidine kinase"/>
    <property type="match status" value="1"/>
</dbReference>
<dbReference type="PROSITE" id="PS50112">
    <property type="entry name" value="PAS"/>
    <property type="match status" value="4"/>
</dbReference>
<dbReference type="CDD" id="cd19920">
    <property type="entry name" value="REC_PA4781-like"/>
    <property type="match status" value="1"/>
</dbReference>
<feature type="domain" description="HPt" evidence="27">
    <location>
        <begin position="1770"/>
        <end position="1868"/>
    </location>
</feature>
<dbReference type="SMART" id="SM00387">
    <property type="entry name" value="HATPase_c"/>
    <property type="match status" value="1"/>
</dbReference>
<protein>
    <recommendedName>
        <fullName evidence="17">Circadian input-output histidine kinase CikA</fullName>
        <ecNumber evidence="4">2.7.13.3</ecNumber>
    </recommendedName>
    <alternativeName>
        <fullName evidence="16">Sensory/regulatory protein RpfC</fullName>
    </alternativeName>
</protein>
<dbReference type="Pfam" id="PF01590">
    <property type="entry name" value="GAF"/>
    <property type="match status" value="2"/>
</dbReference>
<dbReference type="InterPro" id="IPR001610">
    <property type="entry name" value="PAC"/>
</dbReference>
<feature type="modified residue" description="4-aspartylphosphate" evidence="19">
    <location>
        <position position="61"/>
    </location>
</feature>
<evidence type="ECO:0000256" key="11">
    <source>
        <dbReference type="ARBA" id="ARBA00022840"/>
    </source>
</evidence>
<dbReference type="SUPFAM" id="SSF52172">
    <property type="entry name" value="CheY-like"/>
    <property type="match status" value="3"/>
</dbReference>
<evidence type="ECO:0000256" key="12">
    <source>
        <dbReference type="ARBA" id="ARBA00022989"/>
    </source>
</evidence>
<keyword evidence="29" id="KW-1185">Reference proteome</keyword>
<dbReference type="EC" id="2.7.13.3" evidence="4"/>
<dbReference type="CDD" id="cd00088">
    <property type="entry name" value="HPT"/>
    <property type="match status" value="1"/>
</dbReference>
<dbReference type="SMART" id="SM00086">
    <property type="entry name" value="PAC"/>
    <property type="match status" value="5"/>
</dbReference>
<evidence type="ECO:0000256" key="5">
    <source>
        <dbReference type="ARBA" id="ARBA00022475"/>
    </source>
</evidence>
<dbReference type="Gene3D" id="1.10.287.130">
    <property type="match status" value="1"/>
</dbReference>
<dbReference type="GO" id="GO:0005524">
    <property type="term" value="F:ATP binding"/>
    <property type="evidence" value="ECO:0007669"/>
    <property type="project" value="UniProtKB-KW"/>
</dbReference>
<dbReference type="InterPro" id="IPR008207">
    <property type="entry name" value="Sig_transdc_His_kin_Hpt_dom"/>
</dbReference>
<feature type="modified residue" description="Phosphohistidine" evidence="18">
    <location>
        <position position="1809"/>
    </location>
</feature>
<comment type="subunit">
    <text evidence="15">At low DSF concentrations, interacts with RpfF.</text>
</comment>
<feature type="modified residue" description="4-aspartylphosphate" evidence="19">
    <location>
        <position position="1658"/>
    </location>
</feature>
<reference evidence="28 29" key="1">
    <citation type="submission" date="2020-04" db="EMBL/GenBank/DDBJ databases">
        <authorList>
            <person name="Basu S."/>
            <person name="Maruthanayagam V."/>
            <person name="Chakraborty S."/>
            <person name="Pramanik A."/>
            <person name="Mukherjee J."/>
            <person name="Brink B."/>
        </authorList>
    </citation>
    <scope>NUCLEOTIDE SEQUENCE [LARGE SCALE GENOMIC DNA]</scope>
    <source>
        <strain evidence="28 29">AP17</strain>
    </source>
</reference>
<dbReference type="SUPFAM" id="SSF47226">
    <property type="entry name" value="Histidine-containing phosphotransfer domain, HPT domain"/>
    <property type="match status" value="1"/>
</dbReference>
<dbReference type="Pfam" id="PF00512">
    <property type="entry name" value="HisKA"/>
    <property type="match status" value="1"/>
</dbReference>
<dbReference type="InterPro" id="IPR000014">
    <property type="entry name" value="PAS"/>
</dbReference>
<evidence type="ECO:0000256" key="15">
    <source>
        <dbReference type="ARBA" id="ARBA00064003"/>
    </source>
</evidence>
<dbReference type="InterPro" id="IPR003661">
    <property type="entry name" value="HisK_dim/P_dom"/>
</dbReference>
<keyword evidence="5" id="KW-1003">Cell membrane</keyword>
<comment type="catalytic activity">
    <reaction evidence="1">
        <text>ATP + protein L-histidine = ADP + protein N-phospho-L-histidine.</text>
        <dbReference type="EC" id="2.7.13.3"/>
    </reaction>
</comment>
<feature type="compositionally biased region" description="Low complexity" evidence="21">
    <location>
        <begin position="1590"/>
        <end position="1601"/>
    </location>
</feature>
<evidence type="ECO:0000256" key="8">
    <source>
        <dbReference type="ARBA" id="ARBA00022692"/>
    </source>
</evidence>
<dbReference type="InterPro" id="IPR013655">
    <property type="entry name" value="PAS_fold_3"/>
</dbReference>
<dbReference type="InterPro" id="IPR029016">
    <property type="entry name" value="GAF-like_dom_sf"/>
</dbReference>
<organism evidence="28 29">
    <name type="scientific">Oxynema aestuarii AP17</name>
    <dbReference type="NCBI Taxonomy" id="2064643"/>
    <lineage>
        <taxon>Bacteria</taxon>
        <taxon>Bacillati</taxon>
        <taxon>Cyanobacteriota</taxon>
        <taxon>Cyanophyceae</taxon>
        <taxon>Oscillatoriophycideae</taxon>
        <taxon>Oscillatoriales</taxon>
        <taxon>Oscillatoriaceae</taxon>
        <taxon>Oxynema</taxon>
        <taxon>Oxynema aestuarii</taxon>
    </lineage>
</organism>
<dbReference type="Gene3D" id="1.20.120.160">
    <property type="entry name" value="HPT domain"/>
    <property type="match status" value="1"/>
</dbReference>
<dbReference type="PRINTS" id="PR00344">
    <property type="entry name" value="BCTRLSENSOR"/>
</dbReference>
<dbReference type="CDD" id="cd00082">
    <property type="entry name" value="HisKA"/>
    <property type="match status" value="1"/>
</dbReference>
<feature type="domain" description="PAC" evidence="26">
    <location>
        <begin position="785"/>
        <end position="838"/>
    </location>
</feature>
<feature type="domain" description="PAS" evidence="25">
    <location>
        <begin position="183"/>
        <end position="208"/>
    </location>
</feature>
<dbReference type="SMART" id="SM00091">
    <property type="entry name" value="PAS"/>
    <property type="match status" value="5"/>
</dbReference>
<feature type="coiled-coil region" evidence="20">
    <location>
        <begin position="429"/>
        <end position="456"/>
    </location>
</feature>
<keyword evidence="10" id="KW-0418">Kinase</keyword>
<dbReference type="Gene3D" id="2.10.70.100">
    <property type="match status" value="1"/>
</dbReference>
<dbReference type="SMART" id="SM00073">
    <property type="entry name" value="HPT"/>
    <property type="match status" value="1"/>
</dbReference>
<keyword evidence="13" id="KW-0902">Two-component regulatory system</keyword>
<feature type="region of interest" description="Disordered" evidence="21">
    <location>
        <begin position="1576"/>
        <end position="1603"/>
    </location>
</feature>
<dbReference type="SMART" id="SM00448">
    <property type="entry name" value="REC"/>
    <property type="match status" value="3"/>
</dbReference>
<evidence type="ECO:0000313" key="29">
    <source>
        <dbReference type="Proteomes" id="UP000500857"/>
    </source>
</evidence>
<dbReference type="InterPro" id="IPR001789">
    <property type="entry name" value="Sig_transdc_resp-reg_receiver"/>
</dbReference>
<feature type="domain" description="PAC" evidence="26">
    <location>
        <begin position="913"/>
        <end position="965"/>
    </location>
</feature>
<dbReference type="RefSeq" id="WP_168567911.1">
    <property type="nucleotide sequence ID" value="NZ_CP051167.1"/>
</dbReference>
<accession>A0A6H1TT28</accession>
<dbReference type="InterPro" id="IPR003018">
    <property type="entry name" value="GAF"/>
</dbReference>
<evidence type="ECO:0000256" key="7">
    <source>
        <dbReference type="ARBA" id="ARBA00022679"/>
    </source>
</evidence>
<gene>
    <name evidence="28" type="ORF">HCG48_03475</name>
</gene>
<sequence length="1868" mass="208267">MIGESNSECKGNLLVVDDNPANLHLLSHMLSKRGYKVRPAPDGAIALRAARSLPPDLILLDIMMPRLDGYEVCKQLKEDESTREIPVIFISALHEVFDKVKAFSLGGADYVTKPFEIEEVVARIENQLRLRSLQKQLEAQNARLQEEIRTRREAQEKFLKAFRASPDAIALAQLPDPDASLLDARYLEINDSFCQFSGYGREEVIGRTPGELNLFVGENAGVAVGRGLAGDGSQNDGAGHLELTYRTKSGELRTGLLSIETIELQGRRCVLTIGKDITERKQREAALASIAEGTASPVGGDFFRTCTRSLAEVLNVRYAFVSQCDEAGTRARTLAFWQGDRWGEPFEYDLAARPYDALEAGKPLYWGESPRGLPFPDAELATRWGAVSLLALPLLDSDGGVRGHLAVFDTQPMPDDPSRTSIFKIFAARVAAELERQQAEQALRESEQCYRSLYNRTPVMLYSTDAALRIVSVSDYWVEFTGYRREEAIGRPAAEFFTPASRDRLNERAIPTCLQTGSVKDISLQLCKHDGQLADILFSAVAERDESGHLNRILAVTIDVTDRKRAEQALKISQERLQLALEASGLGLWDWNLVTGQVYFDPNWKQILGYNVEELPNEAETWDRLIHPEDFPSAKLALDRHLRGETPLYEVEFRMRTKAGNWKWILSHGKVVERAGTRAEPEARLRPVRITGTHKDIDDRKAAEAAARRLTENLQEAQRIAHIGNWEFDAKTGDLFCSEEMLRILGWDRHGRQPSLSDLQQKIHPDDRQSWQERIDNALTAGNSFEIDFRVTRSNGQIRYLNGKGEARRHPETGEVERVLGTAIDLSDRKQAEMALQESEERFRAIFENAAVGIAQMWPEGQFVKVNPGLCKILGYSEWELKTRTFTDIAHPDDLAMEIEYNLQMLAGEIHSYAVEQRLLRHDGQYVWVNLTISLTRDPLGEPKYAIAIVGDITARKQAELALRHSEQQLRELFNRERLVFAIAQRVRQSLNLTQTLSTAVEEVRQLLETDRAVVYRFEDDGTGSVAIESVAPGWMPLLGRDLEDNPANNPDFALYRSGQIAAIDNIDTANFDEDRVRFLRSLQVQAHLVVPIIIHQDSSRVQDDVPEEEASQLWGLLIAHECRGSRCWSQFEIDLLSQLSVHLAIAIQQSTLFELSQASREAALEASRLKSLFLANMSHEIRTPMNGVLGMTDLLLRTQLSPEQQDFVQTLKISGQNLLDLINDILDFSKLEAGEMSLEVTEFNLVTCLEQILDLLALQAQNKNLELVLSVDPQVPQYIRADASRLRQVLTNLIGNGIKFTECGEVAVEVSAILQCRCSGVAPGEALDEGETDSEADTEATPWLRFVVRDTGIGIDAEAQGKLFQSFSQVDGSTTKKHGGTGLGLAICKQLVELMGGEIGVESTPGEGSCFWFEIPIAPGTASPTVGASEPSVTTLAGLRLLVASERAVVRQAIARLGNNWGMEVTPIDRAWMLLPTLNQARSQNRPFDVVLLDVQIPEGPSMDLLGVEIPSSETKWVLLTPFNRLQDAQVLLDLGARDYVTKPVKASRLFDCLVRAIASESPFAFARQLQASQENGAREAGADRGSRSSHPSPTTPSASFGQHPRLKILLVEDTPINQKVSLNQLKVLGYQADCANNGQEALDRMAEQEYDLVLMDCQMPVLDGYETTRRIRQQEGNDRHTIVIGLTAYALKGDREKCLAAGMDDYLSKPVSLEDLTRVLLDWTAAIQARTIPETPQLPVANPDLACDTLEPEQIFDLEWLEQITQNDRQFQIEVLQTFLEDTQLEVEQAQVAFEASDWQTLCQLAHQIKGGAATIGLRKMPEIAEGLERRAAEEDGSQVTPLLGAIADILTNIKRYVACLERDLS</sequence>
<evidence type="ECO:0000259" key="27">
    <source>
        <dbReference type="PROSITE" id="PS50894"/>
    </source>
</evidence>
<keyword evidence="11" id="KW-0067">ATP-binding</keyword>
<dbReference type="InterPro" id="IPR000700">
    <property type="entry name" value="PAS-assoc_C"/>
</dbReference>
<evidence type="ECO:0000259" key="25">
    <source>
        <dbReference type="PROSITE" id="PS50112"/>
    </source>
</evidence>
<dbReference type="PANTHER" id="PTHR45339">
    <property type="entry name" value="HYBRID SIGNAL TRANSDUCTION HISTIDINE KINASE J"/>
    <property type="match status" value="1"/>
</dbReference>
<evidence type="ECO:0000256" key="10">
    <source>
        <dbReference type="ARBA" id="ARBA00022777"/>
    </source>
</evidence>
<name>A0A6H1TT28_9CYAN</name>
<keyword evidence="12" id="KW-1133">Transmembrane helix</keyword>
<evidence type="ECO:0000259" key="22">
    <source>
        <dbReference type="PROSITE" id="PS50046"/>
    </source>
</evidence>
<evidence type="ECO:0000259" key="24">
    <source>
        <dbReference type="PROSITE" id="PS50110"/>
    </source>
</evidence>
<dbReference type="InterPro" id="IPR016132">
    <property type="entry name" value="Phyto_chromo_attachment"/>
</dbReference>
<evidence type="ECO:0000256" key="6">
    <source>
        <dbReference type="ARBA" id="ARBA00022553"/>
    </source>
</evidence>
<evidence type="ECO:0000256" key="21">
    <source>
        <dbReference type="SAM" id="MobiDB-lite"/>
    </source>
</evidence>
<evidence type="ECO:0000313" key="28">
    <source>
        <dbReference type="EMBL" id="QIZ69754.1"/>
    </source>
</evidence>
<dbReference type="Gene3D" id="3.30.450.40">
    <property type="match status" value="2"/>
</dbReference>
<dbReference type="Pfam" id="PF13426">
    <property type="entry name" value="PAS_9"/>
    <property type="match status" value="2"/>
</dbReference>
<keyword evidence="7" id="KW-0808">Transferase</keyword>
<dbReference type="Pfam" id="PF02518">
    <property type="entry name" value="HATPase_c"/>
    <property type="match status" value="1"/>
</dbReference>
<dbReference type="PROSITE" id="PS50894">
    <property type="entry name" value="HPT"/>
    <property type="match status" value="1"/>
</dbReference>
<feature type="domain" description="Response regulatory" evidence="24">
    <location>
        <begin position="1441"/>
        <end position="1559"/>
    </location>
</feature>
<feature type="domain" description="PAS" evidence="25">
    <location>
        <begin position="573"/>
        <end position="645"/>
    </location>
</feature>
<feature type="coiled-coil region" evidence="20">
    <location>
        <begin position="127"/>
        <end position="157"/>
    </location>
</feature>
<keyword evidence="14" id="KW-0472">Membrane</keyword>
<dbReference type="SUPFAM" id="SSF55781">
    <property type="entry name" value="GAF domain-like"/>
    <property type="match status" value="2"/>
</dbReference>
<dbReference type="InterPro" id="IPR036641">
    <property type="entry name" value="HPT_dom_sf"/>
</dbReference>
<comment type="similarity">
    <text evidence="3">In the N-terminal section; belongs to the phytochrome family.</text>
</comment>
<dbReference type="EMBL" id="CP051167">
    <property type="protein sequence ID" value="QIZ69754.1"/>
    <property type="molecule type" value="Genomic_DNA"/>
</dbReference>
<dbReference type="Gene3D" id="3.40.50.2300">
    <property type="match status" value="3"/>
</dbReference>
<keyword evidence="20" id="KW-0175">Coiled coil</keyword>
<feature type="domain" description="Response regulatory" evidence="24">
    <location>
        <begin position="1609"/>
        <end position="1726"/>
    </location>
</feature>
<dbReference type="InterPro" id="IPR003594">
    <property type="entry name" value="HATPase_dom"/>
</dbReference>
<dbReference type="Pfam" id="PF00072">
    <property type="entry name" value="Response_reg"/>
    <property type="match status" value="3"/>
</dbReference>
<feature type="domain" description="Phytochrome chromophore attachment site" evidence="22">
    <location>
        <begin position="992"/>
        <end position="1143"/>
    </location>
</feature>
<evidence type="ECO:0000256" key="18">
    <source>
        <dbReference type="PROSITE-ProRule" id="PRU00110"/>
    </source>
</evidence>
<dbReference type="Gene3D" id="3.30.450.20">
    <property type="entry name" value="PAS domain"/>
    <property type="match status" value="5"/>
</dbReference>
<keyword evidence="6 19" id="KW-0597">Phosphoprotein</keyword>
<dbReference type="FunFam" id="3.30.565.10:FF:000010">
    <property type="entry name" value="Sensor histidine kinase RcsC"/>
    <property type="match status" value="1"/>
</dbReference>
<dbReference type="GO" id="GO:0005886">
    <property type="term" value="C:plasma membrane"/>
    <property type="evidence" value="ECO:0007669"/>
    <property type="project" value="UniProtKB-SubCell"/>
</dbReference>
<dbReference type="GO" id="GO:0000155">
    <property type="term" value="F:phosphorelay sensor kinase activity"/>
    <property type="evidence" value="ECO:0007669"/>
    <property type="project" value="InterPro"/>
</dbReference>
<evidence type="ECO:0000256" key="17">
    <source>
        <dbReference type="ARBA" id="ARBA00074306"/>
    </source>
</evidence>
<evidence type="ECO:0000256" key="14">
    <source>
        <dbReference type="ARBA" id="ARBA00023136"/>
    </source>
</evidence>
<dbReference type="SUPFAM" id="SSF55785">
    <property type="entry name" value="PYP-like sensor domain (PAS domain)"/>
    <property type="match status" value="5"/>
</dbReference>
<feature type="domain" description="Histidine kinase" evidence="23">
    <location>
        <begin position="1177"/>
        <end position="1420"/>
    </location>
</feature>
<dbReference type="InterPro" id="IPR035965">
    <property type="entry name" value="PAS-like_dom_sf"/>
</dbReference>
<evidence type="ECO:0000259" key="26">
    <source>
        <dbReference type="PROSITE" id="PS50113"/>
    </source>
</evidence>
<dbReference type="SMART" id="SM00065">
    <property type="entry name" value="GAF"/>
    <property type="match status" value="2"/>
</dbReference>
<feature type="domain" description="PAS" evidence="25">
    <location>
        <begin position="446"/>
        <end position="517"/>
    </location>
</feature>
<dbReference type="Pfam" id="PF01627">
    <property type="entry name" value="Hpt"/>
    <property type="match status" value="1"/>
</dbReference>
<evidence type="ECO:0000256" key="4">
    <source>
        <dbReference type="ARBA" id="ARBA00012438"/>
    </source>
</evidence>
<dbReference type="SUPFAM" id="SSF55874">
    <property type="entry name" value="ATPase domain of HSP90 chaperone/DNA topoisomerase II/histidine kinase"/>
    <property type="match status" value="1"/>
</dbReference>
<evidence type="ECO:0000256" key="16">
    <source>
        <dbReference type="ARBA" id="ARBA00068150"/>
    </source>
</evidence>
<dbReference type="PROSITE" id="PS50113">
    <property type="entry name" value="PAC"/>
    <property type="match status" value="3"/>
</dbReference>
<dbReference type="Gene3D" id="3.30.565.10">
    <property type="entry name" value="Histidine kinase-like ATPase, C-terminal domain"/>
    <property type="match status" value="1"/>
</dbReference>
<dbReference type="InterPro" id="IPR005467">
    <property type="entry name" value="His_kinase_dom"/>
</dbReference>
<feature type="modified residue" description="4-aspartylphosphate" evidence="19">
    <location>
        <position position="1495"/>
    </location>
</feature>
<feature type="compositionally biased region" description="Basic and acidic residues" evidence="21">
    <location>
        <begin position="1578"/>
        <end position="1588"/>
    </location>
</feature>
<evidence type="ECO:0000256" key="20">
    <source>
        <dbReference type="SAM" id="Coils"/>
    </source>
</evidence>
<dbReference type="CDD" id="cd16922">
    <property type="entry name" value="HATPase_EvgS-ArcB-TorS-like"/>
    <property type="match status" value="1"/>
</dbReference>
<feature type="domain" description="PAC" evidence="26">
    <location>
        <begin position="520"/>
        <end position="572"/>
    </location>
</feature>
<dbReference type="SMART" id="SM00388">
    <property type="entry name" value="HisKA"/>
    <property type="match status" value="1"/>
</dbReference>
<dbReference type="CDD" id="cd17546">
    <property type="entry name" value="REC_hyHK_CKI1_RcsC-like"/>
    <property type="match status" value="1"/>
</dbReference>
<keyword evidence="9" id="KW-0547">Nucleotide-binding</keyword>